<feature type="region of interest" description="Disordered" evidence="3">
    <location>
        <begin position="77"/>
        <end position="98"/>
    </location>
</feature>
<sequence>MDQQSFRRLLETPKPGTSIQGPSAAKPKAIDASQPAFKPRKVKKVSESRYRNRAAERRHGGGNDYAEVEAVLEEFQKRHADADKEEMEEKRKYLGGDSDHSILVKGLDMALLEANKAKATALTEDDDVLEKAFAEEDIVPEAETVTKKRTREDLLRELKEKRGEAQTPNNHTQQKTAEEDVKLLEEAKKAGKFKPIGFKPITEEKPKKKKVKNDAKEGERKKKKRKVEGQESSMIGQSAENDAQPSVVNASPAVPEARLMASMPKVKTPKPEPKPLPDDFNIFGDVGEYEEPDLGDDEEEEHVDTKAHGVKTNAEELATTIPQRWIAMDEDELPDESSNHQQSPPHQSPRSPIRGAASFAPQEEDMEQEKAARLEPLASSSLPSIKDFLAMQGAAEEEEKRQKRKEKKKAKAPANK</sequence>
<feature type="domain" description="RED-like N-terminal" evidence="4">
    <location>
        <begin position="43"/>
        <end position="152"/>
    </location>
</feature>
<evidence type="ECO:0000256" key="2">
    <source>
        <dbReference type="ARBA" id="ARBA00023242"/>
    </source>
</evidence>
<dbReference type="OrthoDB" id="3366823at2759"/>
<protein>
    <recommendedName>
        <fullName evidence="4">RED-like N-terminal domain-containing protein</fullName>
    </recommendedName>
</protein>
<dbReference type="EMBL" id="KN818226">
    <property type="protein sequence ID" value="KIL69286.1"/>
    <property type="molecule type" value="Genomic_DNA"/>
</dbReference>
<dbReference type="GO" id="GO:0005634">
    <property type="term" value="C:nucleus"/>
    <property type="evidence" value="ECO:0007669"/>
    <property type="project" value="UniProtKB-SubCell"/>
</dbReference>
<feature type="region of interest" description="Disordered" evidence="3">
    <location>
        <begin position="1"/>
        <end position="65"/>
    </location>
</feature>
<evidence type="ECO:0000256" key="1">
    <source>
        <dbReference type="ARBA" id="ARBA00004123"/>
    </source>
</evidence>
<accession>A0A0C2XIH7</accession>
<feature type="compositionally biased region" description="Polar residues" evidence="3">
    <location>
        <begin position="230"/>
        <end position="249"/>
    </location>
</feature>
<feature type="compositionally biased region" description="Low complexity" evidence="3">
    <location>
        <begin position="339"/>
        <end position="352"/>
    </location>
</feature>
<feature type="compositionally biased region" description="Basic and acidic residues" evidence="3">
    <location>
        <begin position="44"/>
        <end position="61"/>
    </location>
</feature>
<feature type="compositionally biased region" description="Basic and acidic residues" evidence="3">
    <location>
        <begin position="201"/>
        <end position="220"/>
    </location>
</feature>
<comment type="subcellular location">
    <subcellularLocation>
        <location evidence="1">Nucleus</location>
    </subcellularLocation>
</comment>
<dbReference type="HOGENOM" id="CLU_048753_0_0_1"/>
<dbReference type="Pfam" id="PF07808">
    <property type="entry name" value="RED_N"/>
    <property type="match status" value="1"/>
</dbReference>
<dbReference type="InParanoid" id="A0A0C2XIH7"/>
<evidence type="ECO:0000259" key="4">
    <source>
        <dbReference type="Pfam" id="PF07808"/>
    </source>
</evidence>
<keyword evidence="6" id="KW-1185">Reference proteome</keyword>
<dbReference type="PANTHER" id="PTHR12765">
    <property type="entry name" value="RED PROTEIN IK FACTOR CYTOKINE IK"/>
    <property type="match status" value="1"/>
</dbReference>
<organism evidence="5 6">
    <name type="scientific">Amanita muscaria (strain Koide BX008)</name>
    <dbReference type="NCBI Taxonomy" id="946122"/>
    <lineage>
        <taxon>Eukaryota</taxon>
        <taxon>Fungi</taxon>
        <taxon>Dikarya</taxon>
        <taxon>Basidiomycota</taxon>
        <taxon>Agaricomycotina</taxon>
        <taxon>Agaricomycetes</taxon>
        <taxon>Agaricomycetidae</taxon>
        <taxon>Agaricales</taxon>
        <taxon>Pluteineae</taxon>
        <taxon>Amanitaceae</taxon>
        <taxon>Amanita</taxon>
    </lineage>
</organism>
<evidence type="ECO:0000313" key="6">
    <source>
        <dbReference type="Proteomes" id="UP000054549"/>
    </source>
</evidence>
<reference evidence="5 6" key="1">
    <citation type="submission" date="2014-04" db="EMBL/GenBank/DDBJ databases">
        <title>Evolutionary Origins and Diversification of the Mycorrhizal Mutualists.</title>
        <authorList>
            <consortium name="DOE Joint Genome Institute"/>
            <consortium name="Mycorrhizal Genomics Consortium"/>
            <person name="Kohler A."/>
            <person name="Kuo A."/>
            <person name="Nagy L.G."/>
            <person name="Floudas D."/>
            <person name="Copeland A."/>
            <person name="Barry K.W."/>
            <person name="Cichocki N."/>
            <person name="Veneault-Fourrey C."/>
            <person name="LaButti K."/>
            <person name="Lindquist E.A."/>
            <person name="Lipzen A."/>
            <person name="Lundell T."/>
            <person name="Morin E."/>
            <person name="Murat C."/>
            <person name="Riley R."/>
            <person name="Ohm R."/>
            <person name="Sun H."/>
            <person name="Tunlid A."/>
            <person name="Henrissat B."/>
            <person name="Grigoriev I.V."/>
            <person name="Hibbett D.S."/>
            <person name="Martin F."/>
        </authorList>
    </citation>
    <scope>NUCLEOTIDE SEQUENCE [LARGE SCALE GENOMIC DNA]</scope>
    <source>
        <strain evidence="5 6">Koide BX008</strain>
    </source>
</reference>
<gene>
    <name evidence="5" type="ORF">M378DRAFT_176190</name>
</gene>
<feature type="compositionally biased region" description="Basic residues" evidence="3">
    <location>
        <begin position="402"/>
        <end position="416"/>
    </location>
</feature>
<feature type="compositionally biased region" description="Basic and acidic residues" evidence="3">
    <location>
        <begin position="176"/>
        <end position="189"/>
    </location>
</feature>
<feature type="region of interest" description="Disordered" evidence="3">
    <location>
        <begin position="144"/>
        <end position="416"/>
    </location>
</feature>
<dbReference type="InterPro" id="IPR039896">
    <property type="entry name" value="Red-like"/>
</dbReference>
<keyword evidence="2" id="KW-0539">Nucleus</keyword>
<evidence type="ECO:0000313" key="5">
    <source>
        <dbReference type="EMBL" id="KIL69286.1"/>
    </source>
</evidence>
<dbReference type="InterPro" id="IPR012916">
    <property type="entry name" value="RED_N"/>
</dbReference>
<feature type="compositionally biased region" description="Basic and acidic residues" evidence="3">
    <location>
        <begin position="144"/>
        <end position="164"/>
    </location>
</feature>
<dbReference type="AlphaFoldDB" id="A0A0C2XIH7"/>
<evidence type="ECO:0000256" key="3">
    <source>
        <dbReference type="SAM" id="MobiDB-lite"/>
    </source>
</evidence>
<dbReference type="STRING" id="946122.A0A0C2XIH7"/>
<proteinExistence type="predicted"/>
<name>A0A0C2XIH7_AMAMK</name>
<feature type="compositionally biased region" description="Acidic residues" evidence="3">
    <location>
        <begin position="287"/>
        <end position="302"/>
    </location>
</feature>
<dbReference type="Proteomes" id="UP000054549">
    <property type="component" value="Unassembled WGS sequence"/>
</dbReference>
<feature type="compositionally biased region" description="Polar residues" evidence="3">
    <location>
        <begin position="166"/>
        <end position="175"/>
    </location>
</feature>